<dbReference type="OrthoDB" id="1044679at2"/>
<reference evidence="3 4" key="1">
    <citation type="journal article" date="2015" name="Microbes Environ.">
        <title>Distribution and evolution of nitrogen fixation genes in the phylum bacteroidetes.</title>
        <authorList>
            <person name="Inoue J."/>
            <person name="Oshima K."/>
            <person name="Suda W."/>
            <person name="Sakamoto M."/>
            <person name="Iino T."/>
            <person name="Noda S."/>
            <person name="Hongoh Y."/>
            <person name="Hattori M."/>
            <person name="Ohkuma M."/>
        </authorList>
    </citation>
    <scope>NUCLEOTIDE SEQUENCE [LARGE SCALE GENOMIC DNA]</scope>
    <source>
        <strain evidence="3">JCM 15548</strain>
    </source>
</reference>
<accession>A0A0E9M354</accession>
<keyword evidence="4" id="KW-1185">Reference proteome</keyword>
<dbReference type="InterPro" id="IPR011990">
    <property type="entry name" value="TPR-like_helical_dom_sf"/>
</dbReference>
<sequence length="537" mass="62010">MKNLFLLLVGWFLFWGVGRASTAADSLLKELDQTLEERWRYENQKDEEIEALMVLADKTGDPEALFSLYGRLFDAYLPFDTDSAYRYAQLRWGMAQAAEKSDWRVAAELNRASVFNATGLYKEAVDILDRVDVNELSRGLKLSYFHLGRTVYGAMADFAPYEEVRQASLKMVDSYRDSVLLHAEPGTSGYALAKYDVLMEQEEFQAAIDLLWSDVEVNGESDHYRAIVFHLVANAWLAAGDQEQTIYYLTLSSIYDLKAAVKEYISLWQLAELLYESGDVERAYRYLQTSLDDATSGKARLRTIRISEIYPIIEAAYRAKIEAQQQQLRRFLLAITLLAVILVVAVVLVMLQMKKLRTARAHLTRSNSDLKELNQVITDSSLIKEEYIGRYMEQCSLYLTKMEDYRRSLKKIVAAGQTRNLEEVLKSSALMDQELKEFYEGFDETFLRLFPTFVREFNDLLMDSERVVLKPGERLNTELRIYALIRLGITDSDKIAHFLRYSISTIYNYRTKLRNKAAGDRQEFEDLVMKIGLRPIY</sequence>
<dbReference type="STRING" id="1236989.JCM15548_14243"/>
<dbReference type="AlphaFoldDB" id="A0A0E9M354"/>
<comment type="caution">
    <text evidence="3">The sequence shown here is derived from an EMBL/GenBank/DDBJ whole genome shotgun (WGS) entry which is preliminary data.</text>
</comment>
<organism evidence="3 4">
    <name type="scientific">Geofilum rubicundum JCM 15548</name>
    <dbReference type="NCBI Taxonomy" id="1236989"/>
    <lineage>
        <taxon>Bacteria</taxon>
        <taxon>Pseudomonadati</taxon>
        <taxon>Bacteroidota</taxon>
        <taxon>Bacteroidia</taxon>
        <taxon>Marinilabiliales</taxon>
        <taxon>Marinilabiliaceae</taxon>
        <taxon>Geofilum</taxon>
    </lineage>
</organism>
<keyword evidence="1" id="KW-0472">Membrane</keyword>
<dbReference type="Proteomes" id="UP000032900">
    <property type="component" value="Unassembled WGS sequence"/>
</dbReference>
<dbReference type="InterPro" id="IPR045957">
    <property type="entry name" value="DUF6377"/>
</dbReference>
<keyword evidence="1" id="KW-0812">Transmembrane</keyword>
<dbReference type="EMBL" id="BAZW01000064">
    <property type="protein sequence ID" value="GAO31841.1"/>
    <property type="molecule type" value="Genomic_DNA"/>
</dbReference>
<evidence type="ECO:0000256" key="1">
    <source>
        <dbReference type="SAM" id="Phobius"/>
    </source>
</evidence>
<proteinExistence type="predicted"/>
<protein>
    <submittedName>
        <fullName evidence="3">Regulatory protein SusR</fullName>
    </submittedName>
</protein>
<feature type="transmembrane region" description="Helical" evidence="1">
    <location>
        <begin position="331"/>
        <end position="351"/>
    </location>
</feature>
<evidence type="ECO:0000313" key="3">
    <source>
        <dbReference type="EMBL" id="GAO31841.1"/>
    </source>
</evidence>
<name>A0A0E9M354_9BACT</name>
<evidence type="ECO:0000259" key="2">
    <source>
        <dbReference type="Pfam" id="PF19904"/>
    </source>
</evidence>
<keyword evidence="1" id="KW-1133">Transmembrane helix</keyword>
<dbReference type="RefSeq" id="WP_062128198.1">
    <property type="nucleotide sequence ID" value="NZ_BAZW01000064.1"/>
</dbReference>
<gene>
    <name evidence="3" type="ORF">JCM15548_14243</name>
</gene>
<dbReference type="Gene3D" id="1.25.40.10">
    <property type="entry name" value="Tetratricopeptide repeat domain"/>
    <property type="match status" value="1"/>
</dbReference>
<feature type="domain" description="DUF6377" evidence="2">
    <location>
        <begin position="256"/>
        <end position="496"/>
    </location>
</feature>
<evidence type="ECO:0000313" key="4">
    <source>
        <dbReference type="Proteomes" id="UP000032900"/>
    </source>
</evidence>
<dbReference type="Pfam" id="PF19904">
    <property type="entry name" value="DUF6377"/>
    <property type="match status" value="1"/>
</dbReference>